<keyword evidence="1" id="KW-0732">Signal</keyword>
<dbReference type="AlphaFoldDB" id="A0A432W7P9"/>
<feature type="signal peptide" evidence="1">
    <location>
        <begin position="1"/>
        <end position="24"/>
    </location>
</feature>
<proteinExistence type="predicted"/>
<feature type="chain" id="PRO_5019257732" description="UrcA family protein" evidence="1">
    <location>
        <begin position="25"/>
        <end position="100"/>
    </location>
</feature>
<protein>
    <recommendedName>
        <fullName evidence="4">UrcA family protein</fullName>
    </recommendedName>
</protein>
<sequence>MDVKGQTMRYARYLILLMLFSAVASPVTGVSVADGYQSTTDISHALVSAQEHEGDQPDAVLSTQADGRRILRDFCIGEPQHKAVLNAYSDYHCRAPPQLL</sequence>
<evidence type="ECO:0000313" key="2">
    <source>
        <dbReference type="EMBL" id="RUO25976.1"/>
    </source>
</evidence>
<dbReference type="Proteomes" id="UP000288293">
    <property type="component" value="Unassembled WGS sequence"/>
</dbReference>
<accession>A0A432W7P9</accession>
<gene>
    <name evidence="2" type="ORF">CWE09_04410</name>
</gene>
<comment type="caution">
    <text evidence="2">The sequence shown here is derived from an EMBL/GenBank/DDBJ whole genome shotgun (WGS) entry which is preliminary data.</text>
</comment>
<keyword evidence="3" id="KW-1185">Reference proteome</keyword>
<evidence type="ECO:0000256" key="1">
    <source>
        <dbReference type="SAM" id="SignalP"/>
    </source>
</evidence>
<evidence type="ECO:0008006" key="4">
    <source>
        <dbReference type="Google" id="ProtNLM"/>
    </source>
</evidence>
<name>A0A432W7P9_9GAMM</name>
<evidence type="ECO:0000313" key="3">
    <source>
        <dbReference type="Proteomes" id="UP000288293"/>
    </source>
</evidence>
<dbReference type="EMBL" id="PIPL01000001">
    <property type="protein sequence ID" value="RUO25976.1"/>
    <property type="molecule type" value="Genomic_DNA"/>
</dbReference>
<organism evidence="2 3">
    <name type="scientific">Aliidiomarina minuta</name>
    <dbReference type="NCBI Taxonomy" id="880057"/>
    <lineage>
        <taxon>Bacteria</taxon>
        <taxon>Pseudomonadati</taxon>
        <taxon>Pseudomonadota</taxon>
        <taxon>Gammaproteobacteria</taxon>
        <taxon>Alteromonadales</taxon>
        <taxon>Idiomarinaceae</taxon>
        <taxon>Aliidiomarina</taxon>
    </lineage>
</organism>
<reference evidence="2 3" key="1">
    <citation type="journal article" date="2011" name="Front. Microbiol.">
        <title>Genomic signatures of strain selection and enhancement in Bacillus atrophaeus var. globigii, a historical biowarfare simulant.</title>
        <authorList>
            <person name="Gibbons H.S."/>
            <person name="Broomall S.M."/>
            <person name="McNew L.A."/>
            <person name="Daligault H."/>
            <person name="Chapman C."/>
            <person name="Bruce D."/>
            <person name="Karavis M."/>
            <person name="Krepps M."/>
            <person name="McGregor P.A."/>
            <person name="Hong C."/>
            <person name="Park K.H."/>
            <person name="Akmal A."/>
            <person name="Feldman A."/>
            <person name="Lin J.S."/>
            <person name="Chang W.E."/>
            <person name="Higgs B.W."/>
            <person name="Demirev P."/>
            <person name="Lindquist J."/>
            <person name="Liem A."/>
            <person name="Fochler E."/>
            <person name="Read T.D."/>
            <person name="Tapia R."/>
            <person name="Johnson S."/>
            <person name="Bishop-Lilly K.A."/>
            <person name="Detter C."/>
            <person name="Han C."/>
            <person name="Sozhamannan S."/>
            <person name="Rosenzweig C.N."/>
            <person name="Skowronski E.W."/>
        </authorList>
    </citation>
    <scope>NUCLEOTIDE SEQUENCE [LARGE SCALE GENOMIC DNA]</scope>
    <source>
        <strain evidence="2 3">MLST1</strain>
    </source>
</reference>